<dbReference type="Proteomes" id="UP000036681">
    <property type="component" value="Unplaced"/>
</dbReference>
<protein>
    <submittedName>
        <fullName evidence="3">Phenylalanyl-tRNA synthetase alpha chain</fullName>
    </submittedName>
</protein>
<evidence type="ECO:0000313" key="2">
    <source>
        <dbReference type="Proteomes" id="UP000036681"/>
    </source>
</evidence>
<dbReference type="WBParaSite" id="ALUE_0002247901-mRNA-1">
    <property type="protein sequence ID" value="ALUE_0002247901-mRNA-1"/>
    <property type="gene ID" value="ALUE_0002247901"/>
</dbReference>
<evidence type="ECO:0000313" key="3">
    <source>
        <dbReference type="WBParaSite" id="ALUE_0002247901-mRNA-1"/>
    </source>
</evidence>
<keyword evidence="2" id="KW-1185">Reference proteome</keyword>
<accession>A0A0M3IUQ1</accession>
<sequence length="75" mass="7800">MKSDALSADELADLNKKLQETLKAQGIDASVLSGIGSGTMPVRRRLAGPRGGSRGGNSTRRGAPVRVPQLSILQS</sequence>
<reference evidence="3" key="1">
    <citation type="submission" date="2017-02" db="UniProtKB">
        <authorList>
            <consortium name="WormBaseParasite"/>
        </authorList>
    </citation>
    <scope>IDENTIFICATION</scope>
</reference>
<proteinExistence type="predicted"/>
<evidence type="ECO:0000256" key="1">
    <source>
        <dbReference type="SAM" id="MobiDB-lite"/>
    </source>
</evidence>
<organism evidence="2 3">
    <name type="scientific">Ascaris lumbricoides</name>
    <name type="common">Giant roundworm</name>
    <dbReference type="NCBI Taxonomy" id="6252"/>
    <lineage>
        <taxon>Eukaryota</taxon>
        <taxon>Metazoa</taxon>
        <taxon>Ecdysozoa</taxon>
        <taxon>Nematoda</taxon>
        <taxon>Chromadorea</taxon>
        <taxon>Rhabditida</taxon>
        <taxon>Spirurina</taxon>
        <taxon>Ascaridomorpha</taxon>
        <taxon>Ascaridoidea</taxon>
        <taxon>Ascarididae</taxon>
        <taxon>Ascaris</taxon>
    </lineage>
</organism>
<feature type="region of interest" description="Disordered" evidence="1">
    <location>
        <begin position="33"/>
        <end position="75"/>
    </location>
</feature>
<name>A0A0M3IUQ1_ASCLU</name>
<dbReference type="AlphaFoldDB" id="A0A0M3IUQ1"/>